<evidence type="ECO:0000259" key="15">
    <source>
        <dbReference type="Pfam" id="PF20902"/>
    </source>
</evidence>
<keyword evidence="11" id="KW-0325">Glycoprotein</keyword>
<comment type="similarity">
    <text evidence="2">Belongs to the intercrine alpha (chemokine CxC) family.</text>
</comment>
<sequence>MRGKVALEGPRGAPTGRGGRSGAGLGGTPRGGDGAKGGGLRGASGGSSAAAPPALAAVYRASPGRGQTGRTKAASSSGPAAFRFRSARDPHSRPRRRPGRTMPSRGRLPLPPLLLVLVGSVLGNEGGSAGSCWCPKKYAEAPPVVRNWPDRLQSWEICGDFVRFQFPKWMFCGLKDALWVIEFQNSMADRRKGAARAEASEGGPPPTPRPPVLTLPAQTSRGPGGPATEETPARPTASEAFTTAAAQRPTATSTEVARVRPSHSPHQGLPAQTTQIAVIGLLGVTLLSIAVAVGVVCRRKRQAGRTRVAALLLPGAAGQKKDLCVHHWENT</sequence>
<evidence type="ECO:0000256" key="2">
    <source>
        <dbReference type="ARBA" id="ARBA00010665"/>
    </source>
</evidence>
<evidence type="ECO:0000256" key="7">
    <source>
        <dbReference type="ARBA" id="ARBA00022729"/>
    </source>
</evidence>
<proteinExistence type="inferred from homology"/>
<evidence type="ECO:0000256" key="4">
    <source>
        <dbReference type="ARBA" id="ARBA00022500"/>
    </source>
</evidence>
<dbReference type="InterPro" id="IPR026296">
    <property type="entry name" value="CXCL16"/>
</dbReference>
<protein>
    <recommendedName>
        <fullName evidence="3">C-X-C motif chemokine 16</fullName>
    </recommendedName>
    <alternativeName>
        <fullName evidence="12">Transmembrane chemokine CXCL16</fullName>
    </alternativeName>
</protein>
<evidence type="ECO:0000256" key="13">
    <source>
        <dbReference type="SAM" id="MobiDB-lite"/>
    </source>
</evidence>
<dbReference type="Pfam" id="PF20902">
    <property type="entry name" value="CXCL16"/>
    <property type="match status" value="1"/>
</dbReference>
<name>A0ABM5EJV6_9SAUR</name>
<accession>A0ABM5EJV6</accession>
<evidence type="ECO:0000256" key="11">
    <source>
        <dbReference type="ARBA" id="ARBA00023180"/>
    </source>
</evidence>
<feature type="region of interest" description="Disordered" evidence="13">
    <location>
        <begin position="192"/>
        <end position="269"/>
    </location>
</feature>
<feature type="compositionally biased region" description="Pro residues" evidence="13">
    <location>
        <begin position="203"/>
        <end position="213"/>
    </location>
</feature>
<dbReference type="InterPro" id="IPR048585">
    <property type="entry name" value="CXCL16_dom"/>
</dbReference>
<evidence type="ECO:0000256" key="14">
    <source>
        <dbReference type="SAM" id="Phobius"/>
    </source>
</evidence>
<keyword evidence="4" id="KW-0145">Chemotaxis</keyword>
<evidence type="ECO:0000256" key="8">
    <source>
        <dbReference type="ARBA" id="ARBA00022989"/>
    </source>
</evidence>
<feature type="domain" description="C-X-C motif chemokine 16" evidence="15">
    <location>
        <begin position="123"/>
        <end position="198"/>
    </location>
</feature>
<keyword evidence="8 14" id="KW-1133">Transmembrane helix</keyword>
<evidence type="ECO:0000256" key="12">
    <source>
        <dbReference type="ARBA" id="ARBA00032815"/>
    </source>
</evidence>
<feature type="region of interest" description="Disordered" evidence="13">
    <location>
        <begin position="1"/>
        <end position="107"/>
    </location>
</feature>
<keyword evidence="7" id="KW-0732">Signal</keyword>
<evidence type="ECO:0000256" key="10">
    <source>
        <dbReference type="ARBA" id="ARBA00023157"/>
    </source>
</evidence>
<comment type="subcellular location">
    <subcellularLocation>
        <location evidence="1">Membrane</location>
        <topology evidence="1">Single-pass type I membrane protein</topology>
    </subcellularLocation>
</comment>
<keyword evidence="6 14" id="KW-0812">Transmembrane</keyword>
<evidence type="ECO:0000256" key="5">
    <source>
        <dbReference type="ARBA" id="ARBA00022514"/>
    </source>
</evidence>
<feature type="compositionally biased region" description="Gly residues" evidence="13">
    <location>
        <begin position="15"/>
        <end position="45"/>
    </location>
</feature>
<feature type="transmembrane region" description="Helical" evidence="14">
    <location>
        <begin position="276"/>
        <end position="297"/>
    </location>
</feature>
<evidence type="ECO:0000256" key="3">
    <source>
        <dbReference type="ARBA" id="ARBA00017995"/>
    </source>
</evidence>
<feature type="compositionally biased region" description="Polar residues" evidence="13">
    <location>
        <begin position="239"/>
        <end position="255"/>
    </location>
</feature>
<dbReference type="RefSeq" id="XP_072833432.1">
    <property type="nucleotide sequence ID" value="XM_072977331.1"/>
</dbReference>
<feature type="compositionally biased region" description="Low complexity" evidence="13">
    <location>
        <begin position="46"/>
        <end position="57"/>
    </location>
</feature>
<feature type="compositionally biased region" description="Polar residues" evidence="13">
    <location>
        <begin position="68"/>
        <end position="78"/>
    </location>
</feature>
<keyword evidence="5" id="KW-0202">Cytokine</keyword>
<evidence type="ECO:0000256" key="9">
    <source>
        <dbReference type="ARBA" id="ARBA00023136"/>
    </source>
</evidence>
<organism evidence="16 17">
    <name type="scientific">Pogona vitticeps</name>
    <name type="common">central bearded dragon</name>
    <dbReference type="NCBI Taxonomy" id="103695"/>
    <lineage>
        <taxon>Eukaryota</taxon>
        <taxon>Metazoa</taxon>
        <taxon>Chordata</taxon>
        <taxon>Craniata</taxon>
        <taxon>Vertebrata</taxon>
        <taxon>Euteleostomi</taxon>
        <taxon>Lepidosauria</taxon>
        <taxon>Squamata</taxon>
        <taxon>Bifurcata</taxon>
        <taxon>Unidentata</taxon>
        <taxon>Episquamata</taxon>
        <taxon>Toxicofera</taxon>
        <taxon>Iguania</taxon>
        <taxon>Acrodonta</taxon>
        <taxon>Agamidae</taxon>
        <taxon>Amphibolurinae</taxon>
        <taxon>Pogona</taxon>
    </lineage>
</organism>
<dbReference type="GeneID" id="140701413"/>
<evidence type="ECO:0000313" key="17">
    <source>
        <dbReference type="RefSeq" id="XP_072833432.1"/>
    </source>
</evidence>
<keyword evidence="9 14" id="KW-0472">Membrane</keyword>
<keyword evidence="16" id="KW-1185">Reference proteome</keyword>
<gene>
    <name evidence="17" type="primary">CXCL16</name>
</gene>
<dbReference type="PANTHER" id="PTHR14385">
    <property type="entry name" value="CXC CHEMOKINE LIGAND"/>
    <property type="match status" value="1"/>
</dbReference>
<evidence type="ECO:0000256" key="6">
    <source>
        <dbReference type="ARBA" id="ARBA00022692"/>
    </source>
</evidence>
<reference evidence="17" key="1">
    <citation type="submission" date="2025-08" db="UniProtKB">
        <authorList>
            <consortium name="RefSeq"/>
        </authorList>
    </citation>
    <scope>IDENTIFICATION</scope>
</reference>
<dbReference type="Proteomes" id="UP001652642">
    <property type="component" value="Chromosome 6"/>
</dbReference>
<evidence type="ECO:0000256" key="1">
    <source>
        <dbReference type="ARBA" id="ARBA00004479"/>
    </source>
</evidence>
<evidence type="ECO:0000313" key="16">
    <source>
        <dbReference type="Proteomes" id="UP001652642"/>
    </source>
</evidence>
<dbReference type="PANTHER" id="PTHR14385:SF0">
    <property type="entry name" value="C-X-C MOTIF CHEMOKINE 16"/>
    <property type="match status" value="1"/>
</dbReference>
<keyword evidence="10" id="KW-1015">Disulfide bond</keyword>